<dbReference type="AlphaFoldDB" id="A0A1B6IR26"/>
<dbReference type="GO" id="GO:0005783">
    <property type="term" value="C:endoplasmic reticulum"/>
    <property type="evidence" value="ECO:0007669"/>
    <property type="project" value="TreeGrafter"/>
</dbReference>
<feature type="transmembrane region" description="Helical" evidence="6">
    <location>
        <begin position="7"/>
        <end position="27"/>
    </location>
</feature>
<evidence type="ECO:0000256" key="1">
    <source>
        <dbReference type="ARBA" id="ARBA00004141"/>
    </source>
</evidence>
<feature type="transmembrane region" description="Helical" evidence="6">
    <location>
        <begin position="251"/>
        <end position="271"/>
    </location>
</feature>
<dbReference type="InterPro" id="IPR051085">
    <property type="entry name" value="MB_O-acyltransferase"/>
</dbReference>
<feature type="transmembrane region" description="Helical" evidence="6">
    <location>
        <begin position="205"/>
        <end position="230"/>
    </location>
</feature>
<evidence type="ECO:0000256" key="3">
    <source>
        <dbReference type="ARBA" id="ARBA00022989"/>
    </source>
</evidence>
<dbReference type="GO" id="GO:0016409">
    <property type="term" value="F:palmitoyltransferase activity"/>
    <property type="evidence" value="ECO:0007669"/>
    <property type="project" value="TreeGrafter"/>
</dbReference>
<dbReference type="PANTHER" id="PTHR13285:SF18">
    <property type="entry name" value="PROTEIN-CYSTEINE N-PALMITOYLTRANSFERASE RASP"/>
    <property type="match status" value="1"/>
</dbReference>
<dbReference type="Pfam" id="PF03062">
    <property type="entry name" value="MBOAT"/>
    <property type="match status" value="1"/>
</dbReference>
<accession>A0A1B6IR26</accession>
<feature type="transmembrane region" description="Helical" evidence="6">
    <location>
        <begin position="103"/>
        <end position="128"/>
    </location>
</feature>
<feature type="transmembrane region" description="Helical" evidence="6">
    <location>
        <begin position="361"/>
        <end position="379"/>
    </location>
</feature>
<keyword evidence="4 6" id="KW-0472">Membrane</keyword>
<evidence type="ECO:0000256" key="2">
    <source>
        <dbReference type="ARBA" id="ARBA00022692"/>
    </source>
</evidence>
<evidence type="ECO:0008006" key="8">
    <source>
        <dbReference type="Google" id="ProtNLM"/>
    </source>
</evidence>
<name>A0A1B6IR26_9HEMI</name>
<comment type="similarity">
    <text evidence="5">Belongs to the membrane-bound acyltransferase family. HHAT subfamily.</text>
</comment>
<feature type="transmembrane region" description="Helical" evidence="6">
    <location>
        <begin position="385"/>
        <end position="406"/>
    </location>
</feature>
<keyword evidence="2 6" id="KW-0812">Transmembrane</keyword>
<evidence type="ECO:0000256" key="4">
    <source>
        <dbReference type="ARBA" id="ARBA00023136"/>
    </source>
</evidence>
<dbReference type="EMBL" id="GECU01018322">
    <property type="protein sequence ID" value="JAS89384.1"/>
    <property type="molecule type" value="Transcribed_RNA"/>
</dbReference>
<evidence type="ECO:0000313" key="7">
    <source>
        <dbReference type="EMBL" id="JAS89384.1"/>
    </source>
</evidence>
<evidence type="ECO:0000256" key="5">
    <source>
        <dbReference type="ARBA" id="ARBA00038268"/>
    </source>
</evidence>
<feature type="transmembrane region" description="Helical" evidence="6">
    <location>
        <begin position="456"/>
        <end position="480"/>
    </location>
</feature>
<protein>
    <recommendedName>
        <fullName evidence="8">Protein-cysteine N-palmitoyltransferase Rasp</fullName>
    </recommendedName>
</protein>
<feature type="transmembrane region" description="Helical" evidence="6">
    <location>
        <begin position="64"/>
        <end position="82"/>
    </location>
</feature>
<feature type="transmembrane region" description="Helical" evidence="6">
    <location>
        <begin position="134"/>
        <end position="153"/>
    </location>
</feature>
<reference evidence="7" key="1">
    <citation type="submission" date="2015-11" db="EMBL/GenBank/DDBJ databases">
        <title>De novo transcriptome assembly of four potential Pierce s Disease insect vectors from Arizona vineyards.</title>
        <authorList>
            <person name="Tassone E.E."/>
        </authorList>
    </citation>
    <scope>NUCLEOTIDE SEQUENCE</scope>
</reference>
<keyword evidence="3 6" id="KW-1133">Transmembrane helix</keyword>
<dbReference type="InterPro" id="IPR004299">
    <property type="entry name" value="MBOAT_fam"/>
</dbReference>
<sequence length="500" mass="57420">MPSSNLPVYEIIVYGFVWVAAICYSSYNVYLAGKLFDHTAIGDDFSDNWHGYKKDMADYEWTTWLPFLLYTMPPWVAAHIALTQVTRWISPQGVPGAQSLITLLFIMAHFGPACALFVITQVVVYYLILRLKSVALVWLFGVPFLLVSCFGLQETWEHTGKSDHQFTMMLVSTTWLNLHCISFSLETLASAPSKTSGTRMFYDLLGYSLYFPTYFLGPFIIYTNFGPYMYRSFERWTVERVSTFVLSLLRYLLWAAVTEASLYFLYIHALQYHMTIVASLGDWTLYGLGYLMGQFFCLKYVVVYGLCGSVANFDGYIAPPPPKCVARIHLYTDMWRYFDVGFYLFIHKYIYTPLCGGQKKVLRRLMASAMCFGFVFLWHGVHLSIFIWSVLNFLGVSLVSFSISLSNTPTFKNWQKRNLSEANYRRLTALVSAPVFILGPASSFYFFSGINTGNTFVIHLFFIGSWTGMVALLFVSYCMCQVSIEIKQWEKINNQKLKSH</sequence>
<gene>
    <name evidence="7" type="ORF">g.12081</name>
</gene>
<dbReference type="PANTHER" id="PTHR13285">
    <property type="entry name" value="ACYLTRANSFERASE"/>
    <property type="match status" value="1"/>
</dbReference>
<organism evidence="7">
    <name type="scientific">Homalodisca liturata</name>
    <dbReference type="NCBI Taxonomy" id="320908"/>
    <lineage>
        <taxon>Eukaryota</taxon>
        <taxon>Metazoa</taxon>
        <taxon>Ecdysozoa</taxon>
        <taxon>Arthropoda</taxon>
        <taxon>Hexapoda</taxon>
        <taxon>Insecta</taxon>
        <taxon>Pterygota</taxon>
        <taxon>Neoptera</taxon>
        <taxon>Paraneoptera</taxon>
        <taxon>Hemiptera</taxon>
        <taxon>Auchenorrhyncha</taxon>
        <taxon>Membracoidea</taxon>
        <taxon>Cicadellidae</taxon>
        <taxon>Cicadellinae</taxon>
        <taxon>Proconiini</taxon>
        <taxon>Homalodisca</taxon>
    </lineage>
</organism>
<dbReference type="GO" id="GO:0016020">
    <property type="term" value="C:membrane"/>
    <property type="evidence" value="ECO:0007669"/>
    <property type="project" value="UniProtKB-SubCell"/>
</dbReference>
<comment type="subcellular location">
    <subcellularLocation>
        <location evidence="1">Membrane</location>
        <topology evidence="1">Multi-pass membrane protein</topology>
    </subcellularLocation>
</comment>
<feature type="transmembrane region" description="Helical" evidence="6">
    <location>
        <begin position="427"/>
        <end position="450"/>
    </location>
</feature>
<evidence type="ECO:0000256" key="6">
    <source>
        <dbReference type="SAM" id="Phobius"/>
    </source>
</evidence>
<proteinExistence type="inferred from homology"/>
<feature type="transmembrane region" description="Helical" evidence="6">
    <location>
        <begin position="283"/>
        <end position="307"/>
    </location>
</feature>